<dbReference type="Proteomes" id="UP000838100">
    <property type="component" value="Unassembled WGS sequence"/>
</dbReference>
<evidence type="ECO:0000259" key="6">
    <source>
        <dbReference type="Pfam" id="PF13482"/>
    </source>
</evidence>
<dbReference type="CDD" id="cd17934">
    <property type="entry name" value="DEXXQc_Upf1-like"/>
    <property type="match status" value="1"/>
</dbReference>
<dbReference type="InterPro" id="IPR012337">
    <property type="entry name" value="RNaseH-like_sf"/>
</dbReference>
<evidence type="ECO:0000313" key="8">
    <source>
        <dbReference type="Proteomes" id="UP000838100"/>
    </source>
</evidence>
<name>A0ABN8ELP4_9GAMM</name>
<evidence type="ECO:0000256" key="4">
    <source>
        <dbReference type="ARBA" id="ARBA00022840"/>
    </source>
</evidence>
<evidence type="ECO:0000256" key="3">
    <source>
        <dbReference type="ARBA" id="ARBA00022806"/>
    </source>
</evidence>
<dbReference type="Pfam" id="PF13604">
    <property type="entry name" value="AAA_30"/>
    <property type="match status" value="1"/>
</dbReference>
<dbReference type="SUPFAM" id="SSF53098">
    <property type="entry name" value="Ribonuclease H-like"/>
    <property type="match status" value="1"/>
</dbReference>
<dbReference type="Pfam" id="PF13087">
    <property type="entry name" value="AAA_12"/>
    <property type="match status" value="1"/>
</dbReference>
<dbReference type="SUPFAM" id="SSF52540">
    <property type="entry name" value="P-loop containing nucleoside triphosphate hydrolases"/>
    <property type="match status" value="1"/>
</dbReference>
<dbReference type="InterPro" id="IPR041679">
    <property type="entry name" value="DNA2/NAM7-like_C"/>
</dbReference>
<dbReference type="InterPro" id="IPR019993">
    <property type="entry name" value="RecB_nuclease_TM0106_put"/>
</dbReference>
<feature type="domain" description="DNA2/NAM7 helicase-like C-terminal" evidence="5">
    <location>
        <begin position="937"/>
        <end position="1120"/>
    </location>
</feature>
<dbReference type="InterPro" id="IPR038720">
    <property type="entry name" value="YprB_RNase_H-like_dom"/>
</dbReference>
<proteinExistence type="predicted"/>
<reference evidence="7" key="1">
    <citation type="submission" date="2021-12" db="EMBL/GenBank/DDBJ databases">
        <authorList>
            <person name="Rodrigo-Torres L."/>
            <person name="Arahal R. D."/>
            <person name="Lucena T."/>
        </authorList>
    </citation>
    <scope>NUCLEOTIDE SEQUENCE</scope>
    <source>
        <strain evidence="7">CECT 8267</strain>
    </source>
</reference>
<sequence length="1145" mass="129066">MYKQHGQFHFSPSGLTRYMESPFASWMDRFSIEYPDQAPEKDPADALMSSLAQKGYAHEDALETTFAEQGLAVVKIEGKSADEKQASTLEAMHQGVDVIVQARLQLVPFGGYADFLVKVQHAEGAEPSLLGNWHYEVWDTKLANKLKPTFVIQLCCYAQMLESMQGRLPEFITVALGNGDHERLRTKDYFYYYQTLKSSFVTDQKNFDPSKRPDPAESKNWGDWSNFAEALLVEKDHLFQVATITKSQIKKLRQAGINTMQELTDSTVEHVPGFNPAVLEKLKAQAAIQKRSAGDDIPKFEIITPAPDEKIGLALLPPQSPLDVFFDIEGYPLDEGGLEYLWGNTYFDDNGNRQFIDFWAHNPEQEKQCFQDFIHWVYQRWQRDPTMHIYHYANYEIAACRKLMGRYGVCEYEVDQLLRNEVFVDLYKIVKGGVLLGEPRYSIKNVEHLYRGKRETEVGNGGDSVVVYEQWRELNQRGEQGDTWETSKILNDIRDYNIDDCDSTQELVDWLRQQQANHGINYKGKTEVTEPDVKEEVTERTQLRDRLLERVLSELESDPRKAALTENLAWVLEFHRREAKPIFWRLFERLGLSHIELMDDLDCLACCERTEREPFKPTPRARNMAYEYRFDPSQEFKGAQKQFYLLGVETEDGNTAKVTFVRDESDLENGLIVLQSKEEPPTIISLVPDEYVNPNPIPQAIDLSVSEYESGQLIPGQSAIIDFLSRSKPRINGHNEGPIAPSHAPGERLQQIIHAISNLESSYLTIQGPPGAGKSYTGKHVIAELMKSGARVGIASNSHKAINNLLLSTAKYCKEEGIAATFCCTKDNEPELVDYEVAILKNNELVNHIQPSSVVGTTAWGFAREDMTDQLDYLFVDEAGQVAVANLIAMSRSASNLILMGDQMQLGQPSQGTHPADSGLSVLDYLLHETPTIPDDMGVFLGTTYRMHSKVNRFISEHIYEDKLESHPDNDKRIIEVPAGYDGPLNFDAGVTFVPVEHEGNTQASDEEVAEIKSLANALIGRTFHTGKSAPETRAIDWNDILFVAPYNHQVSKLRAALGEQAKVGSVDKFQGQEAPIVFLSMCASDASESPRGLDFLFDKHRINVAISRAQTLAVVVGNPNIGKTPVNRVDQLKLVNLFNAITRS</sequence>
<gene>
    <name evidence="7" type="ORF">SIN8267_02270</name>
</gene>
<keyword evidence="8" id="KW-1185">Reference proteome</keyword>
<accession>A0ABN8ELP4</accession>
<feature type="domain" description="YprB ribonuclease H-like" evidence="6">
    <location>
        <begin position="324"/>
        <end position="511"/>
    </location>
</feature>
<evidence type="ECO:0000256" key="2">
    <source>
        <dbReference type="ARBA" id="ARBA00022801"/>
    </source>
</evidence>
<dbReference type="InterPro" id="IPR047187">
    <property type="entry name" value="SF1_C_Upf1"/>
</dbReference>
<dbReference type="PANTHER" id="PTHR43788">
    <property type="entry name" value="DNA2/NAM7 HELICASE FAMILY MEMBER"/>
    <property type="match status" value="1"/>
</dbReference>
<evidence type="ECO:0008006" key="9">
    <source>
        <dbReference type="Google" id="ProtNLM"/>
    </source>
</evidence>
<keyword evidence="1" id="KW-0547">Nucleotide-binding</keyword>
<dbReference type="NCBIfam" id="TIGR03491">
    <property type="entry name" value="TM0106 family RecB-like putative nuclease"/>
    <property type="match status" value="1"/>
</dbReference>
<keyword evidence="4" id="KW-0067">ATP-binding</keyword>
<organism evidence="7 8">
    <name type="scientific">Sinobacterium norvegicum</name>
    <dbReference type="NCBI Taxonomy" id="1641715"/>
    <lineage>
        <taxon>Bacteria</taxon>
        <taxon>Pseudomonadati</taxon>
        <taxon>Pseudomonadota</taxon>
        <taxon>Gammaproteobacteria</taxon>
        <taxon>Cellvibrionales</taxon>
        <taxon>Spongiibacteraceae</taxon>
        <taxon>Sinobacterium</taxon>
    </lineage>
</organism>
<dbReference type="RefSeq" id="WP_237444848.1">
    <property type="nucleotide sequence ID" value="NZ_CAKLPX010000002.1"/>
</dbReference>
<dbReference type="CDD" id="cd18808">
    <property type="entry name" value="SF1_C_Upf1"/>
    <property type="match status" value="1"/>
</dbReference>
<protein>
    <recommendedName>
        <fullName evidence="9">Helicase</fullName>
    </recommendedName>
</protein>
<dbReference type="EMBL" id="CAKLPX010000002">
    <property type="protein sequence ID" value="CAH0992154.1"/>
    <property type="molecule type" value="Genomic_DNA"/>
</dbReference>
<dbReference type="Gene3D" id="3.40.50.300">
    <property type="entry name" value="P-loop containing nucleotide triphosphate hydrolases"/>
    <property type="match status" value="2"/>
</dbReference>
<evidence type="ECO:0000256" key="1">
    <source>
        <dbReference type="ARBA" id="ARBA00022741"/>
    </source>
</evidence>
<comment type="caution">
    <text evidence="7">The sequence shown here is derived from an EMBL/GenBank/DDBJ whole genome shotgun (WGS) entry which is preliminary data.</text>
</comment>
<keyword evidence="3" id="KW-0347">Helicase</keyword>
<dbReference type="InterPro" id="IPR027417">
    <property type="entry name" value="P-loop_NTPase"/>
</dbReference>
<evidence type="ECO:0000259" key="5">
    <source>
        <dbReference type="Pfam" id="PF13087"/>
    </source>
</evidence>
<evidence type="ECO:0000313" key="7">
    <source>
        <dbReference type="EMBL" id="CAH0992154.1"/>
    </source>
</evidence>
<dbReference type="Pfam" id="PF13482">
    <property type="entry name" value="RNase_H_2"/>
    <property type="match status" value="1"/>
</dbReference>
<dbReference type="InterPro" id="IPR050534">
    <property type="entry name" value="Coronavir_polyprotein_1ab"/>
</dbReference>
<dbReference type="PANTHER" id="PTHR43788:SF8">
    <property type="entry name" value="DNA-BINDING PROTEIN SMUBP-2"/>
    <property type="match status" value="1"/>
</dbReference>
<keyword evidence="2" id="KW-0378">Hydrolase</keyword>